<comment type="caution">
    <text evidence="3">The sequence shown here is derived from an EMBL/GenBank/DDBJ whole genome shotgun (WGS) entry which is preliminary data.</text>
</comment>
<proteinExistence type="inferred from homology"/>
<dbReference type="InterPro" id="IPR012875">
    <property type="entry name" value="SDHF4"/>
</dbReference>
<dbReference type="Proteomes" id="UP000460626">
    <property type="component" value="Unassembled WGS sequence"/>
</dbReference>
<keyword evidence="4" id="KW-1185">Reference proteome</keyword>
<evidence type="ECO:0000313" key="3">
    <source>
        <dbReference type="EMBL" id="MXO94317.1"/>
    </source>
</evidence>
<reference evidence="3 4" key="1">
    <citation type="submission" date="2019-12" db="EMBL/GenBank/DDBJ databases">
        <title>Genomic-based taxomic classification of the family Erythrobacteraceae.</title>
        <authorList>
            <person name="Xu L."/>
        </authorList>
    </citation>
    <scope>NUCLEOTIDE SEQUENCE [LARGE SCALE GENOMIC DNA]</scope>
    <source>
        <strain evidence="3 4">RC4-10-4</strain>
    </source>
</reference>
<evidence type="ECO:0000313" key="4">
    <source>
        <dbReference type="Proteomes" id="UP000460626"/>
    </source>
</evidence>
<sequence length="52" mass="5822">MTKRATQRPETFAKPAHWTSEPPPAPEAPVVDEELSPTRYGDWVIKGVAIDF</sequence>
<gene>
    <name evidence="3" type="ORF">GRI62_11995</name>
</gene>
<accession>A0A845A5V6</accession>
<comment type="similarity">
    <text evidence="1">Belongs to the SDHAF4 family.</text>
</comment>
<organism evidence="3 4">
    <name type="scientific">Aurantiacibacter arachoides</name>
    <dbReference type="NCBI Taxonomy" id="1850444"/>
    <lineage>
        <taxon>Bacteria</taxon>
        <taxon>Pseudomonadati</taxon>
        <taxon>Pseudomonadota</taxon>
        <taxon>Alphaproteobacteria</taxon>
        <taxon>Sphingomonadales</taxon>
        <taxon>Erythrobacteraceae</taxon>
        <taxon>Aurantiacibacter</taxon>
    </lineage>
</organism>
<dbReference type="RefSeq" id="WP_131453550.1">
    <property type="nucleotide sequence ID" value="NZ_BMJK01000002.1"/>
</dbReference>
<dbReference type="EMBL" id="WTYH01000001">
    <property type="protein sequence ID" value="MXO94317.1"/>
    <property type="molecule type" value="Genomic_DNA"/>
</dbReference>
<protein>
    <submittedName>
        <fullName evidence="3">DUF1674 domain-containing protein</fullName>
    </submittedName>
</protein>
<dbReference type="Pfam" id="PF07896">
    <property type="entry name" value="DUF1674"/>
    <property type="match status" value="1"/>
</dbReference>
<evidence type="ECO:0000256" key="1">
    <source>
        <dbReference type="ARBA" id="ARBA00005701"/>
    </source>
</evidence>
<evidence type="ECO:0000256" key="2">
    <source>
        <dbReference type="SAM" id="MobiDB-lite"/>
    </source>
</evidence>
<name>A0A845A5V6_9SPHN</name>
<feature type="region of interest" description="Disordered" evidence="2">
    <location>
        <begin position="1"/>
        <end position="32"/>
    </location>
</feature>
<dbReference type="AlphaFoldDB" id="A0A845A5V6"/>